<name>A0A848G8W2_9RHOO</name>
<feature type="transmembrane region" description="Helical" evidence="1">
    <location>
        <begin position="177"/>
        <end position="198"/>
    </location>
</feature>
<sequence>MTTFVDLLIGLALLYLMTSVIASFLVEGLASYLNLRARGLQRFIGQLLEGHAAAPSLAMWSRRFYAHPLIQSLHTPTVSLDAPGTPPSYIPAPRYAAVVIDLLAGQITGTAPGSPVTLDALKSQLAGMNLPGGLRASIQTALSAGASSLADLRKELETGFDASMERAAGWYKRRTQLFLFGFALALSAAFNLDSFYVANRLLKDPALRDLSFATARGIAPPDGSRTLEQLKSGLAARSILPAGALADLLQATASATPDKPAIVKQADALLDALHFNPIARMHTRALLDASPAARRKAFDALLAEMPAIQCTAQAATPATDAPVATWLAYICGLQDTGKQEDALEAFQKSMSLWVAPERIIDPALGRILWNARSIPGATDPTPVKTLHNLLLTHDAQQRALKDQVDALLGRLPEIGWICDVAKAWNGDPFRWIRAFFGWFATALLAALGAPFWFDTVGKLVSLRGVGLKPPFENEKPSDKGAQ</sequence>
<keyword evidence="1" id="KW-0472">Membrane</keyword>
<keyword evidence="1" id="KW-0812">Transmembrane</keyword>
<evidence type="ECO:0000256" key="1">
    <source>
        <dbReference type="SAM" id="Phobius"/>
    </source>
</evidence>
<keyword evidence="3" id="KW-1185">Reference proteome</keyword>
<reference evidence="2 3" key="1">
    <citation type="submission" date="2020-04" db="EMBL/GenBank/DDBJ databases">
        <title>Zoogloea sp. G-4-1-14 isolated from soil.</title>
        <authorList>
            <person name="Dahal R.H."/>
        </authorList>
    </citation>
    <scope>NUCLEOTIDE SEQUENCE [LARGE SCALE GENOMIC DNA]</scope>
    <source>
        <strain evidence="2 3">G-4-1-14</strain>
    </source>
</reference>
<dbReference type="RefSeq" id="WP_169147409.1">
    <property type="nucleotide sequence ID" value="NZ_JABBGA010000019.1"/>
</dbReference>
<keyword evidence="1" id="KW-1133">Transmembrane helix</keyword>
<accession>A0A848G8W2</accession>
<evidence type="ECO:0008006" key="4">
    <source>
        <dbReference type="Google" id="ProtNLM"/>
    </source>
</evidence>
<dbReference type="Proteomes" id="UP000580043">
    <property type="component" value="Unassembled WGS sequence"/>
</dbReference>
<feature type="transmembrane region" description="Helical" evidence="1">
    <location>
        <begin position="435"/>
        <end position="453"/>
    </location>
</feature>
<evidence type="ECO:0000313" key="2">
    <source>
        <dbReference type="EMBL" id="NML27879.1"/>
    </source>
</evidence>
<evidence type="ECO:0000313" key="3">
    <source>
        <dbReference type="Proteomes" id="UP000580043"/>
    </source>
</evidence>
<organism evidence="2 3">
    <name type="scientific">Zoogloea dura</name>
    <dbReference type="NCBI Taxonomy" id="2728840"/>
    <lineage>
        <taxon>Bacteria</taxon>
        <taxon>Pseudomonadati</taxon>
        <taxon>Pseudomonadota</taxon>
        <taxon>Betaproteobacteria</taxon>
        <taxon>Rhodocyclales</taxon>
        <taxon>Zoogloeaceae</taxon>
        <taxon>Zoogloea</taxon>
    </lineage>
</organism>
<gene>
    <name evidence="2" type="ORF">HHL15_19150</name>
</gene>
<feature type="transmembrane region" description="Helical" evidence="1">
    <location>
        <begin position="12"/>
        <end position="33"/>
    </location>
</feature>
<protein>
    <recommendedName>
        <fullName evidence="4">Tetratricopeptide repeat protein</fullName>
    </recommendedName>
</protein>
<comment type="caution">
    <text evidence="2">The sequence shown here is derived from an EMBL/GenBank/DDBJ whole genome shotgun (WGS) entry which is preliminary data.</text>
</comment>
<dbReference type="EMBL" id="JABBGA010000019">
    <property type="protein sequence ID" value="NML27879.1"/>
    <property type="molecule type" value="Genomic_DNA"/>
</dbReference>
<proteinExistence type="predicted"/>
<dbReference type="AlphaFoldDB" id="A0A848G8W2"/>